<comment type="caution">
    <text evidence="1">The sequence shown here is derived from an EMBL/GenBank/DDBJ whole genome shotgun (WGS) entry which is preliminary data.</text>
</comment>
<protein>
    <submittedName>
        <fullName evidence="1">Uncharacterized protein</fullName>
    </submittedName>
</protein>
<reference evidence="1 2" key="1">
    <citation type="submission" date="2019-02" db="EMBL/GenBank/DDBJ databases">
        <title>Deep-cultivation of Planctomycetes and their phenomic and genomic characterization uncovers novel biology.</title>
        <authorList>
            <person name="Wiegand S."/>
            <person name="Jogler M."/>
            <person name="Boedeker C."/>
            <person name="Pinto D."/>
            <person name="Vollmers J."/>
            <person name="Rivas-Marin E."/>
            <person name="Kohn T."/>
            <person name="Peeters S.H."/>
            <person name="Heuer A."/>
            <person name="Rast P."/>
            <person name="Oberbeckmann S."/>
            <person name="Bunk B."/>
            <person name="Jeske O."/>
            <person name="Meyerdierks A."/>
            <person name="Storesund J.E."/>
            <person name="Kallscheuer N."/>
            <person name="Luecker S."/>
            <person name="Lage O.M."/>
            <person name="Pohl T."/>
            <person name="Merkel B.J."/>
            <person name="Hornburger P."/>
            <person name="Mueller R.-W."/>
            <person name="Bruemmer F."/>
            <person name="Labrenz M."/>
            <person name="Spormann A.M."/>
            <person name="Op Den Camp H."/>
            <person name="Overmann J."/>
            <person name="Amann R."/>
            <person name="Jetten M.S.M."/>
            <person name="Mascher T."/>
            <person name="Medema M.H."/>
            <person name="Devos D.P."/>
            <person name="Kaster A.-K."/>
            <person name="Ovreas L."/>
            <person name="Rohde M."/>
            <person name="Galperin M.Y."/>
            <person name="Jogler C."/>
        </authorList>
    </citation>
    <scope>NUCLEOTIDE SEQUENCE [LARGE SCALE GENOMIC DNA]</scope>
    <source>
        <strain evidence="1 2">Poly41</strain>
    </source>
</reference>
<name>A0A5C6D4A0_9BACT</name>
<sequence length="715" mass="80505">MKTVADLRVARRSIKPRTLRQVASRSSWPAQMQALFVVVATMATAWFPQTGQCQDIAGINVTPHNQSSVMRWRRPPASELAARVELFLHNGSSVPIRLRKSDLLLFDDKSPQELVDSSSWAWHDSPHSWLQSGVELPPDCLTVIAFNGQSAAWAAGTQHTVQFGEQGTKQIVALDAPTTWLSAVTFLATNTDGHPTQAIYPNQMVVHVNHTGANSIKFKSLRLWLPDGGEDPHVFRLAHELDQFTCFPTDATLHADSRGGFVVNCDPLPRSYAVVEVQMVSGDDEVESLWGCLKIKPEVFDISGGWIASDINGRNSLTIDEYVLTLSKMHVNTGQVEEVPGYTDNQERYNRFPFKRFNRMQDLSRYDTEELLPTIHAVEFIGEPQYGGGRPIPPQEVWQMLAPYQASRLPTSVTLSEERTWRYYAGLSDYPHYDAYRVIAPAADSWTNYDRWDGERIRWGAPLETIGDMTRSLRELSRPRPIAYWSQGAHDGWGSLFSSRRRSPTPDELQAQAWHGLSNRVTSLYWFNLSLKSVVKFPDLIEPITRVNREIRMVDEILLAGDAFEHRRIEKDGKPDWEINSVVAPNAALLVIHDVGYAPDPTDNTFHFENRKAELQFNLPSWLSGTVNVFALDADGVHDVEHSVDDGKVTIRDEVHVAGIYIVAQESELRSRIADEHAALIRHERELGFDPANDEADLAQLRSTLNSNPSTDQAK</sequence>
<proteinExistence type="predicted"/>
<keyword evidence="2" id="KW-1185">Reference proteome</keyword>
<dbReference type="EMBL" id="SJPV01000021">
    <property type="protein sequence ID" value="TWU30724.1"/>
    <property type="molecule type" value="Genomic_DNA"/>
</dbReference>
<dbReference type="Proteomes" id="UP000319143">
    <property type="component" value="Unassembled WGS sequence"/>
</dbReference>
<evidence type="ECO:0000313" key="2">
    <source>
        <dbReference type="Proteomes" id="UP000319143"/>
    </source>
</evidence>
<gene>
    <name evidence="1" type="ORF">Poly41_66290</name>
</gene>
<accession>A0A5C6D4A0</accession>
<dbReference type="AlphaFoldDB" id="A0A5C6D4A0"/>
<evidence type="ECO:0000313" key="1">
    <source>
        <dbReference type="EMBL" id="TWU30724.1"/>
    </source>
</evidence>
<organism evidence="1 2">
    <name type="scientific">Novipirellula artificiosorum</name>
    <dbReference type="NCBI Taxonomy" id="2528016"/>
    <lineage>
        <taxon>Bacteria</taxon>
        <taxon>Pseudomonadati</taxon>
        <taxon>Planctomycetota</taxon>
        <taxon>Planctomycetia</taxon>
        <taxon>Pirellulales</taxon>
        <taxon>Pirellulaceae</taxon>
        <taxon>Novipirellula</taxon>
    </lineage>
</organism>